<reference evidence="2 3" key="1">
    <citation type="journal article" date="2018" name="Mycol. Prog.">
        <title>Coniella lustricola, a new species from submerged detritus.</title>
        <authorList>
            <person name="Raudabaugh D.B."/>
            <person name="Iturriaga T."/>
            <person name="Carver A."/>
            <person name="Mondo S."/>
            <person name="Pangilinan J."/>
            <person name="Lipzen A."/>
            <person name="He G."/>
            <person name="Amirebrahimi M."/>
            <person name="Grigoriev I.V."/>
            <person name="Miller A.N."/>
        </authorList>
    </citation>
    <scope>NUCLEOTIDE SEQUENCE [LARGE SCALE GENOMIC DNA]</scope>
    <source>
        <strain evidence="2 3">B22-T-1</strain>
    </source>
</reference>
<evidence type="ECO:0000313" key="3">
    <source>
        <dbReference type="Proteomes" id="UP000241462"/>
    </source>
</evidence>
<feature type="compositionally biased region" description="Polar residues" evidence="1">
    <location>
        <begin position="168"/>
        <end position="211"/>
    </location>
</feature>
<feature type="compositionally biased region" description="Basic and acidic residues" evidence="1">
    <location>
        <begin position="19"/>
        <end position="29"/>
    </location>
</feature>
<keyword evidence="3" id="KW-1185">Reference proteome</keyword>
<protein>
    <submittedName>
        <fullName evidence="2">Uncharacterized protein</fullName>
    </submittedName>
</protein>
<dbReference type="Proteomes" id="UP000241462">
    <property type="component" value="Unassembled WGS sequence"/>
</dbReference>
<feature type="compositionally biased region" description="Low complexity" evidence="1">
    <location>
        <begin position="30"/>
        <end position="44"/>
    </location>
</feature>
<dbReference type="AlphaFoldDB" id="A0A2T3AE82"/>
<feature type="compositionally biased region" description="Low complexity" evidence="1">
    <location>
        <begin position="92"/>
        <end position="102"/>
    </location>
</feature>
<sequence length="451" mass="47633">MTSSRNSYKKSGGHSGSHSSRDRDRDRESQGSSRQHISSSGHGSSSRDSHGQRYASDRNPSYQEDRTYPVPATTPSSYQGSGSRAEGTQYQSSSSREGPSNSGTANASGVPATAPYPTVAPSGGYGTTTHNGTSYAYSTNPDDDCQATSAGQGYQASGRSQVDPASYSVGNNQNYYPPQGSRASQRRGSISLSEVGSHLDNQSYIPRTHGTNPAIYGGSGYSGPSPASLSSRQPSLSDSMTMEVGSEYCDISDVDESPRRSTFLNDQNSSQGYGGRANTTGSYYSGSLAQSSASSSQAFGNGVQPVGGSYGTSPYSQSSSYAGTGQMYMAPGAVSRGRTASHYPPPSNSRRERRQSSRVRSSRGSTYDEPPPSHGNSSSSQSNTGTYSSSGHAHNTGYYQPAITSRTYQTTTQQYQQPYESTSYGNGFGNDNQGQGSNGGYDHGDSYDRYD</sequence>
<feature type="compositionally biased region" description="Low complexity" evidence="1">
    <location>
        <begin position="311"/>
        <end position="321"/>
    </location>
</feature>
<evidence type="ECO:0000256" key="1">
    <source>
        <dbReference type="SAM" id="MobiDB-lite"/>
    </source>
</evidence>
<feature type="compositionally biased region" description="Polar residues" evidence="1">
    <location>
        <begin position="73"/>
        <end position="91"/>
    </location>
</feature>
<feature type="compositionally biased region" description="Low complexity" evidence="1">
    <location>
        <begin position="110"/>
        <end position="121"/>
    </location>
</feature>
<dbReference type="InParanoid" id="A0A2T3AE82"/>
<feature type="region of interest" description="Disordered" evidence="1">
    <location>
        <begin position="1"/>
        <end position="451"/>
    </location>
</feature>
<feature type="compositionally biased region" description="Basic and acidic residues" evidence="1">
    <location>
        <begin position="442"/>
        <end position="451"/>
    </location>
</feature>
<feature type="compositionally biased region" description="Basic residues" evidence="1">
    <location>
        <begin position="351"/>
        <end position="361"/>
    </location>
</feature>
<feature type="compositionally biased region" description="Low complexity" evidence="1">
    <location>
        <begin position="404"/>
        <end position="435"/>
    </location>
</feature>
<gene>
    <name evidence="2" type="ORF">BD289DRAFT_428065</name>
</gene>
<feature type="compositionally biased region" description="Polar residues" evidence="1">
    <location>
        <begin position="260"/>
        <end position="271"/>
    </location>
</feature>
<feature type="compositionally biased region" description="Polar residues" evidence="1">
    <location>
        <begin position="127"/>
        <end position="160"/>
    </location>
</feature>
<organism evidence="2 3">
    <name type="scientific">Coniella lustricola</name>
    <dbReference type="NCBI Taxonomy" id="2025994"/>
    <lineage>
        <taxon>Eukaryota</taxon>
        <taxon>Fungi</taxon>
        <taxon>Dikarya</taxon>
        <taxon>Ascomycota</taxon>
        <taxon>Pezizomycotina</taxon>
        <taxon>Sordariomycetes</taxon>
        <taxon>Sordariomycetidae</taxon>
        <taxon>Diaporthales</taxon>
        <taxon>Schizoparmaceae</taxon>
        <taxon>Coniella</taxon>
    </lineage>
</organism>
<dbReference type="EMBL" id="KZ678402">
    <property type="protein sequence ID" value="PSR93974.1"/>
    <property type="molecule type" value="Genomic_DNA"/>
</dbReference>
<accession>A0A2T3AE82</accession>
<evidence type="ECO:0000313" key="2">
    <source>
        <dbReference type="EMBL" id="PSR93974.1"/>
    </source>
</evidence>
<feature type="compositionally biased region" description="Low complexity" evidence="1">
    <location>
        <begin position="374"/>
        <end position="391"/>
    </location>
</feature>
<feature type="compositionally biased region" description="Low complexity" evidence="1">
    <location>
        <begin position="222"/>
        <end position="239"/>
    </location>
</feature>
<proteinExistence type="predicted"/>
<feature type="compositionally biased region" description="Low complexity" evidence="1">
    <location>
        <begin position="281"/>
        <end position="297"/>
    </location>
</feature>
<name>A0A2T3AE82_9PEZI</name>